<dbReference type="InParanoid" id="H0ENM9"/>
<dbReference type="Pfam" id="PF01370">
    <property type="entry name" value="Epimerase"/>
    <property type="match status" value="1"/>
</dbReference>
<keyword evidence="1" id="KW-0521">NADP</keyword>
<dbReference type="EMBL" id="AGUE01000104">
    <property type="protein sequence ID" value="EHK99911.1"/>
    <property type="molecule type" value="Genomic_DNA"/>
</dbReference>
<dbReference type="HOGENOM" id="CLU_007383_19_0_1"/>
<name>H0ENM9_GLAL7</name>
<feature type="domain" description="NAD-dependent epimerase/dehydratase" evidence="3">
    <location>
        <begin position="36"/>
        <end position="252"/>
    </location>
</feature>
<gene>
    <name evidence="4" type="ORF">M7I_4238</name>
</gene>
<dbReference type="PANTHER" id="PTHR43103">
    <property type="entry name" value="NUCLEOSIDE-DIPHOSPHATE-SUGAR EPIMERASE"/>
    <property type="match status" value="1"/>
</dbReference>
<sequence>MEEAPGHLNAKEKEIWGLLMRELGASELKSHKMPRVLITGGAGLIGPLLATRLLSDPSYEVILTDIISPPIPPKAKHPENCKPIQADLCDPSSLKSLIDTSLPLDAVCIFHGIMSSGSEANFELGMKVNLHSTLSLLEALRLVHKPNQPLLRVLYASSQAVYGQPLPAVIDESVFPTPEGSYGAQKLCCETLLNDYTRKGFLDGYSLRFPTISVRGGKPTAAASSFLSGMIREPMNNQECVIPLKDRSFRSWLCSPKTLAENLFHALKLGADALPKHKRVVNMPGIGVSVQDMMDALERVAGKEKLQYLREETDEEMERILRSWGTEFDNSLAYGLGFRKDVSFEEAVRDYVDSLKE</sequence>
<organism evidence="4 5">
    <name type="scientific">Glarea lozoyensis (strain ATCC 74030 / MF5533)</name>
    <dbReference type="NCBI Taxonomy" id="1104152"/>
    <lineage>
        <taxon>Eukaryota</taxon>
        <taxon>Fungi</taxon>
        <taxon>Dikarya</taxon>
        <taxon>Ascomycota</taxon>
        <taxon>Pezizomycotina</taxon>
        <taxon>Leotiomycetes</taxon>
        <taxon>Helotiales</taxon>
        <taxon>Helotiaceae</taxon>
        <taxon>Glarea</taxon>
    </lineage>
</organism>
<evidence type="ECO:0000256" key="1">
    <source>
        <dbReference type="ARBA" id="ARBA00022857"/>
    </source>
</evidence>
<dbReference type="SUPFAM" id="SSF51735">
    <property type="entry name" value="NAD(P)-binding Rossmann-fold domains"/>
    <property type="match status" value="1"/>
</dbReference>
<dbReference type="InterPro" id="IPR036291">
    <property type="entry name" value="NAD(P)-bd_dom_sf"/>
</dbReference>
<dbReference type="AlphaFoldDB" id="H0ENM9"/>
<dbReference type="InterPro" id="IPR001509">
    <property type="entry name" value="Epimerase_deHydtase"/>
</dbReference>
<proteinExistence type="predicted"/>
<dbReference type="OrthoDB" id="16464at2759"/>
<evidence type="ECO:0000313" key="5">
    <source>
        <dbReference type="Proteomes" id="UP000005446"/>
    </source>
</evidence>
<reference evidence="4 5" key="1">
    <citation type="journal article" date="2012" name="Eukaryot. Cell">
        <title>Genome sequence of the fungus Glarea lozoyensis: the first genome sequence of a species from the Helotiaceae family.</title>
        <authorList>
            <person name="Youssar L."/>
            <person name="Gruening B.A."/>
            <person name="Erxleben A."/>
            <person name="Guenther S."/>
            <person name="Huettel W."/>
        </authorList>
    </citation>
    <scope>NUCLEOTIDE SEQUENCE [LARGE SCALE GENOMIC DNA]</scope>
    <source>
        <strain evidence="5">ATCC 74030 / MF5533</strain>
    </source>
</reference>
<accession>H0ENM9</accession>
<protein>
    <recommendedName>
        <fullName evidence="3">NAD-dependent epimerase/dehydratase domain-containing protein</fullName>
    </recommendedName>
</protein>
<dbReference type="Gene3D" id="3.40.50.720">
    <property type="entry name" value="NAD(P)-binding Rossmann-like Domain"/>
    <property type="match status" value="1"/>
</dbReference>
<keyword evidence="2" id="KW-0119">Carbohydrate metabolism</keyword>
<comment type="caution">
    <text evidence="4">The sequence shown here is derived from an EMBL/GenBank/DDBJ whole genome shotgun (WGS) entry which is preliminary data.</text>
</comment>
<evidence type="ECO:0000256" key="2">
    <source>
        <dbReference type="ARBA" id="ARBA00023277"/>
    </source>
</evidence>
<dbReference type="PANTHER" id="PTHR43103:SF3">
    <property type="entry name" value="ADP-L-GLYCERO-D-MANNO-HEPTOSE-6-EPIMERASE"/>
    <property type="match status" value="1"/>
</dbReference>
<dbReference type="Gene3D" id="3.90.25.10">
    <property type="entry name" value="UDP-galactose 4-epimerase, domain 1"/>
    <property type="match status" value="1"/>
</dbReference>
<evidence type="ECO:0000259" key="3">
    <source>
        <dbReference type="Pfam" id="PF01370"/>
    </source>
</evidence>
<keyword evidence="5" id="KW-1185">Reference proteome</keyword>
<evidence type="ECO:0000313" key="4">
    <source>
        <dbReference type="EMBL" id="EHK99911.1"/>
    </source>
</evidence>
<dbReference type="Proteomes" id="UP000005446">
    <property type="component" value="Unassembled WGS sequence"/>
</dbReference>